<sequence length="122" mass="14296">MDVKVMGLHKSSTFSNFGNHKLGNWFSTLGHPRRKSNALKNSKSLMLAIKIYPLIANKGSTTEKYYKRRYSEVNERWKEEIPNERLIRSDAFHVRRIKPHVSELDCDLSFHDVDSPDTVMRF</sequence>
<organism evidence="1 2">
    <name type="scientific">Caerostris extrusa</name>
    <name type="common">Bark spider</name>
    <name type="synonym">Caerostris bankana</name>
    <dbReference type="NCBI Taxonomy" id="172846"/>
    <lineage>
        <taxon>Eukaryota</taxon>
        <taxon>Metazoa</taxon>
        <taxon>Ecdysozoa</taxon>
        <taxon>Arthropoda</taxon>
        <taxon>Chelicerata</taxon>
        <taxon>Arachnida</taxon>
        <taxon>Araneae</taxon>
        <taxon>Araneomorphae</taxon>
        <taxon>Entelegynae</taxon>
        <taxon>Araneoidea</taxon>
        <taxon>Araneidae</taxon>
        <taxon>Caerostris</taxon>
    </lineage>
</organism>
<dbReference type="AlphaFoldDB" id="A0AAV4XX15"/>
<protein>
    <submittedName>
        <fullName evidence="1">Uncharacterized protein</fullName>
    </submittedName>
</protein>
<dbReference type="EMBL" id="BPLR01001078">
    <property type="protein sequence ID" value="GIY99696.1"/>
    <property type="molecule type" value="Genomic_DNA"/>
</dbReference>
<proteinExistence type="predicted"/>
<evidence type="ECO:0000313" key="2">
    <source>
        <dbReference type="Proteomes" id="UP001054945"/>
    </source>
</evidence>
<reference evidence="1 2" key="1">
    <citation type="submission" date="2021-06" db="EMBL/GenBank/DDBJ databases">
        <title>Caerostris extrusa draft genome.</title>
        <authorList>
            <person name="Kono N."/>
            <person name="Arakawa K."/>
        </authorList>
    </citation>
    <scope>NUCLEOTIDE SEQUENCE [LARGE SCALE GENOMIC DNA]</scope>
</reference>
<evidence type="ECO:0000313" key="1">
    <source>
        <dbReference type="EMBL" id="GIY99696.1"/>
    </source>
</evidence>
<name>A0AAV4XX15_CAEEX</name>
<comment type="caution">
    <text evidence="1">The sequence shown here is derived from an EMBL/GenBank/DDBJ whole genome shotgun (WGS) entry which is preliminary data.</text>
</comment>
<accession>A0AAV4XX15</accession>
<dbReference type="Proteomes" id="UP001054945">
    <property type="component" value="Unassembled WGS sequence"/>
</dbReference>
<gene>
    <name evidence="1" type="ORF">CEXT_779431</name>
</gene>
<keyword evidence="2" id="KW-1185">Reference proteome</keyword>